<proteinExistence type="predicted"/>
<evidence type="ECO:0000313" key="1">
    <source>
        <dbReference type="EMBL" id="SBS82447.1"/>
    </source>
</evidence>
<dbReference type="AlphaFoldDB" id="A0A1A8VUE2"/>
<dbReference type="EMBL" id="FLQW01000192">
    <property type="protein sequence ID" value="SBS82447.1"/>
    <property type="molecule type" value="Genomic_DNA"/>
</dbReference>
<dbReference type="VEuPathDB" id="PlasmoDB:PmUG01_04022500"/>
<accession>A0A1A8VUE2</accession>
<reference evidence="2" key="1">
    <citation type="submission" date="2016-05" db="EMBL/GenBank/DDBJ databases">
        <authorList>
            <person name="Naeem Raeece"/>
        </authorList>
    </citation>
    <scope>NUCLEOTIDE SEQUENCE [LARGE SCALE GENOMIC DNA]</scope>
</reference>
<name>A0A1A8VUE2_PLAMA</name>
<protein>
    <submittedName>
        <fullName evidence="1">Transporter, putative</fullName>
    </submittedName>
</protein>
<evidence type="ECO:0000313" key="2">
    <source>
        <dbReference type="Proteomes" id="UP000078597"/>
    </source>
</evidence>
<organism evidence="1 2">
    <name type="scientific">Plasmodium malariae</name>
    <dbReference type="NCBI Taxonomy" id="5858"/>
    <lineage>
        <taxon>Eukaryota</taxon>
        <taxon>Sar</taxon>
        <taxon>Alveolata</taxon>
        <taxon>Apicomplexa</taxon>
        <taxon>Aconoidasida</taxon>
        <taxon>Haemosporida</taxon>
        <taxon>Plasmodiidae</taxon>
        <taxon>Plasmodium</taxon>
        <taxon>Plasmodium (Plasmodium)</taxon>
    </lineage>
</organism>
<dbReference type="Proteomes" id="UP000078597">
    <property type="component" value="Unassembled WGS sequence"/>
</dbReference>
<gene>
    <name evidence="1" type="ORF">PMALA_003640</name>
</gene>
<sequence>MEVAQKKGQLEHIYNKLTYKKLLYVLYLGNIEVLRKELQRIISGTLFMGSISIMWSICIKYIGTSILLSAFIEFADGIFYSNELRRKVFERLCTYEDYFADFSLLPSKPLKETQNFNILMYFYEFRKFKDTKKAKKKKISIN</sequence>